<name>A0A0K2Y6L3_HELHE</name>
<gene>
    <name evidence="1" type="ORF">HHE01_06120</name>
</gene>
<protein>
    <submittedName>
        <fullName evidence="1">Uncharacterized protein</fullName>
    </submittedName>
</protein>
<proteinExistence type="predicted"/>
<dbReference type="Proteomes" id="UP000046090">
    <property type="component" value="Unassembled WGS sequence"/>
</dbReference>
<dbReference type="AlphaFoldDB" id="A0A0K2Y6L3"/>
<accession>A0A0K2Y6L3</accession>
<reference evidence="2" key="1">
    <citation type="submission" date="2014-12" db="EMBL/GenBank/DDBJ databases">
        <authorList>
            <person name="Smet A."/>
        </authorList>
    </citation>
    <scope>NUCLEOTIDE SEQUENCE [LARGE SCALE GENOMIC DNA]</scope>
</reference>
<sequence>MEGDHQHQLNDVIAGASNQQKCHIAQTSSAISQYIHKSSMFEHDLSKRVLGVIYLCG</sequence>
<evidence type="ECO:0000313" key="1">
    <source>
        <dbReference type="EMBL" id="CRI34811.1"/>
    </source>
</evidence>
<organism evidence="1 2">
    <name type="scientific">Helicobacter heilmannii</name>
    <dbReference type="NCBI Taxonomy" id="35817"/>
    <lineage>
        <taxon>Bacteria</taxon>
        <taxon>Pseudomonadati</taxon>
        <taxon>Campylobacterota</taxon>
        <taxon>Epsilonproteobacteria</taxon>
        <taxon>Campylobacterales</taxon>
        <taxon>Helicobacteraceae</taxon>
        <taxon>Helicobacter</taxon>
    </lineage>
</organism>
<keyword evidence="2" id="KW-1185">Reference proteome</keyword>
<evidence type="ECO:0000313" key="2">
    <source>
        <dbReference type="Proteomes" id="UP000046090"/>
    </source>
</evidence>
<dbReference type="EMBL" id="CDMK01000002">
    <property type="protein sequence ID" value="CRI34811.1"/>
    <property type="molecule type" value="Genomic_DNA"/>
</dbReference>